<dbReference type="CDD" id="cd02440">
    <property type="entry name" value="AdoMet_MTases"/>
    <property type="match status" value="1"/>
</dbReference>
<evidence type="ECO:0000259" key="5">
    <source>
        <dbReference type="Pfam" id="PF00891"/>
    </source>
</evidence>
<evidence type="ECO:0000259" key="6">
    <source>
        <dbReference type="Pfam" id="PF08100"/>
    </source>
</evidence>
<dbReference type="SUPFAM" id="SSF46785">
    <property type="entry name" value="Winged helix' DNA-binding domain"/>
    <property type="match status" value="1"/>
</dbReference>
<dbReference type="Proteomes" id="UP001156398">
    <property type="component" value="Unassembled WGS sequence"/>
</dbReference>
<dbReference type="InterPro" id="IPR016461">
    <property type="entry name" value="COMT-like"/>
</dbReference>
<dbReference type="Gene3D" id="3.40.50.150">
    <property type="entry name" value="Vaccinia Virus protein VP39"/>
    <property type="match status" value="1"/>
</dbReference>
<evidence type="ECO:0000256" key="3">
    <source>
        <dbReference type="ARBA" id="ARBA00022691"/>
    </source>
</evidence>
<dbReference type="GO" id="GO:0032259">
    <property type="term" value="P:methylation"/>
    <property type="evidence" value="ECO:0007669"/>
    <property type="project" value="UniProtKB-KW"/>
</dbReference>
<dbReference type="PIRSF" id="PIRSF005739">
    <property type="entry name" value="O-mtase"/>
    <property type="match status" value="1"/>
</dbReference>
<dbReference type="PROSITE" id="PS51683">
    <property type="entry name" value="SAM_OMT_II"/>
    <property type="match status" value="1"/>
</dbReference>
<evidence type="ECO:0000256" key="4">
    <source>
        <dbReference type="PIRSR" id="PIRSR005739-1"/>
    </source>
</evidence>
<evidence type="ECO:0000313" key="7">
    <source>
        <dbReference type="EMBL" id="MDI5967336.1"/>
    </source>
</evidence>
<dbReference type="GO" id="GO:0046983">
    <property type="term" value="F:protein dimerization activity"/>
    <property type="evidence" value="ECO:0007669"/>
    <property type="project" value="InterPro"/>
</dbReference>
<dbReference type="InterPro" id="IPR029063">
    <property type="entry name" value="SAM-dependent_MTases_sf"/>
</dbReference>
<dbReference type="InterPro" id="IPR001077">
    <property type="entry name" value="COMT_C"/>
</dbReference>
<dbReference type="AlphaFoldDB" id="A0AA90H7Y2"/>
<comment type="caution">
    <text evidence="8">The sequence shown here is derived from an EMBL/GenBank/DDBJ whole genome shotgun (WGS) entry which is preliminary data.</text>
</comment>
<evidence type="ECO:0000313" key="9">
    <source>
        <dbReference type="Proteomes" id="UP001156398"/>
    </source>
</evidence>
<dbReference type="Gene3D" id="1.10.10.10">
    <property type="entry name" value="Winged helix-like DNA-binding domain superfamily/Winged helix DNA-binding domain"/>
    <property type="match status" value="1"/>
</dbReference>
<evidence type="ECO:0000256" key="2">
    <source>
        <dbReference type="ARBA" id="ARBA00022679"/>
    </source>
</evidence>
<dbReference type="InterPro" id="IPR012967">
    <property type="entry name" value="COMT_dimerisation"/>
</dbReference>
<dbReference type="GO" id="GO:0008171">
    <property type="term" value="F:O-methyltransferase activity"/>
    <property type="evidence" value="ECO:0007669"/>
    <property type="project" value="InterPro"/>
</dbReference>
<dbReference type="EMBL" id="JABXJJ020000035">
    <property type="protein sequence ID" value="MDI5972655.1"/>
    <property type="molecule type" value="Genomic_DNA"/>
</dbReference>
<gene>
    <name evidence="7" type="ORF">POF43_032225</name>
    <name evidence="8" type="ORF">POF50_025485</name>
</gene>
<reference evidence="8 9" key="1">
    <citation type="submission" date="2023-05" db="EMBL/GenBank/DDBJ databases">
        <title>Streptantibioticus silvisoli sp. nov., acidotolerant actinomycetes 1 from pine litter.</title>
        <authorList>
            <person name="Swiecimska M."/>
            <person name="Golinska P."/>
            <person name="Sangal V."/>
            <person name="Wachnowicz B."/>
            <person name="Goodfellow M."/>
        </authorList>
    </citation>
    <scope>NUCLEOTIDE SEQUENCE</scope>
    <source>
        <strain evidence="8">SL13</strain>
        <strain evidence="7 9">SL54</strain>
    </source>
</reference>
<dbReference type="PANTHER" id="PTHR43712:SF2">
    <property type="entry name" value="O-METHYLTRANSFERASE CICE"/>
    <property type="match status" value="1"/>
</dbReference>
<accession>A0AA90H7Y2</accession>
<proteinExistence type="predicted"/>
<keyword evidence="3" id="KW-0949">S-adenosyl-L-methionine</keyword>
<protein>
    <submittedName>
        <fullName evidence="8">Methyltransferase</fullName>
    </submittedName>
</protein>
<feature type="domain" description="O-methyltransferase C-terminal" evidence="5">
    <location>
        <begin position="114"/>
        <end position="320"/>
    </location>
</feature>
<feature type="active site" description="Proton acceptor" evidence="4">
    <location>
        <position position="250"/>
    </location>
</feature>
<dbReference type="RefSeq" id="WP_271317080.1">
    <property type="nucleotide sequence ID" value="NZ_JAAGKO020000083.1"/>
</dbReference>
<name>A0AA90H7Y2_9ACTN</name>
<dbReference type="Pfam" id="PF08100">
    <property type="entry name" value="Dimerisation"/>
    <property type="match status" value="1"/>
</dbReference>
<dbReference type="PANTHER" id="PTHR43712">
    <property type="entry name" value="PUTATIVE (AFU_ORTHOLOGUE AFUA_4G14580)-RELATED"/>
    <property type="match status" value="1"/>
</dbReference>
<dbReference type="SUPFAM" id="SSF53335">
    <property type="entry name" value="S-adenosyl-L-methionine-dependent methyltransferases"/>
    <property type="match status" value="1"/>
</dbReference>
<dbReference type="EMBL" id="JAAGKO020000083">
    <property type="protein sequence ID" value="MDI5967336.1"/>
    <property type="molecule type" value="Genomic_DNA"/>
</dbReference>
<dbReference type="InterPro" id="IPR036390">
    <property type="entry name" value="WH_DNA-bd_sf"/>
</dbReference>
<keyword evidence="9" id="KW-1185">Reference proteome</keyword>
<dbReference type="Pfam" id="PF00891">
    <property type="entry name" value="Methyltransf_2"/>
    <property type="match status" value="1"/>
</dbReference>
<keyword evidence="1 8" id="KW-0489">Methyltransferase</keyword>
<evidence type="ECO:0000256" key="1">
    <source>
        <dbReference type="ARBA" id="ARBA00022603"/>
    </source>
</evidence>
<keyword evidence="2" id="KW-0808">Transferase</keyword>
<sequence>MGTDAAAPYTPTITIGRLNTAYAQSKILHAAVETGLFELLDEAPADLTTIATRLELHPRLLPDFLRALVALGLVDDTASGYRNSAQTSACLLPGSPYYLGASVRTAAARHYAMWGRLTEALKDGQAKADNGAGPGAFERLYRNPEAARRFLAHMDSAHALVGPQLAEVVDWSRYHSFVDVGGARGHIAAAVLTAHPHLTGGVFELPAVEPLFDEHMAQAGLSDRVTFHAGDFFADPLPTADVLVFGHVLHDWEPDARQTLLDKAFQALAPGGAVVVYDQMLDDTEPELAAILGSLQVALVTGGSEYPVTDCRQWLEKAGFTIEQGERIRTIGSDYVLVAVKP</sequence>
<feature type="domain" description="O-methyltransferase dimerisation" evidence="6">
    <location>
        <begin position="20"/>
        <end position="91"/>
    </location>
</feature>
<evidence type="ECO:0000313" key="8">
    <source>
        <dbReference type="EMBL" id="MDI5972655.1"/>
    </source>
</evidence>
<organism evidence="8">
    <name type="scientific">Streptantibioticus silvisoli</name>
    <dbReference type="NCBI Taxonomy" id="2705255"/>
    <lineage>
        <taxon>Bacteria</taxon>
        <taxon>Bacillati</taxon>
        <taxon>Actinomycetota</taxon>
        <taxon>Actinomycetes</taxon>
        <taxon>Kitasatosporales</taxon>
        <taxon>Streptomycetaceae</taxon>
        <taxon>Streptantibioticus</taxon>
    </lineage>
</organism>
<dbReference type="InterPro" id="IPR036388">
    <property type="entry name" value="WH-like_DNA-bd_sf"/>
</dbReference>